<dbReference type="PANTHER" id="PTHR11956">
    <property type="entry name" value="ARGINYL-TRNA SYNTHETASE"/>
    <property type="match status" value="1"/>
</dbReference>
<evidence type="ECO:0000313" key="16">
    <source>
        <dbReference type="Proteomes" id="UP000824074"/>
    </source>
</evidence>
<dbReference type="FunFam" id="3.40.50.620:FF:000062">
    <property type="entry name" value="Arginine--tRNA ligase"/>
    <property type="match status" value="1"/>
</dbReference>
<dbReference type="InterPro" id="IPR001278">
    <property type="entry name" value="Arg-tRNA-ligase"/>
</dbReference>
<dbReference type="Pfam" id="PF05746">
    <property type="entry name" value="DALR_1"/>
    <property type="match status" value="1"/>
</dbReference>
<comment type="similarity">
    <text evidence="2 11 12">Belongs to the class-I aminoacyl-tRNA synthetase family.</text>
</comment>
<dbReference type="Proteomes" id="UP000824074">
    <property type="component" value="Unassembled WGS sequence"/>
</dbReference>
<evidence type="ECO:0000256" key="3">
    <source>
        <dbReference type="ARBA" id="ARBA00011245"/>
    </source>
</evidence>
<dbReference type="InterPro" id="IPR008909">
    <property type="entry name" value="DALR_anticod-bd"/>
</dbReference>
<protein>
    <recommendedName>
        <fullName evidence="11">Arginine--tRNA ligase</fullName>
        <ecNumber evidence="11">6.1.1.19</ecNumber>
    </recommendedName>
    <alternativeName>
        <fullName evidence="11">Arginyl-tRNA synthetase</fullName>
        <shortName evidence="11">ArgRS</shortName>
    </alternativeName>
</protein>
<evidence type="ECO:0000256" key="1">
    <source>
        <dbReference type="ARBA" id="ARBA00004496"/>
    </source>
</evidence>
<dbReference type="SUPFAM" id="SSF47323">
    <property type="entry name" value="Anticodon-binding domain of a subclass of class I aminoacyl-tRNA synthetases"/>
    <property type="match status" value="1"/>
</dbReference>
<dbReference type="InterPro" id="IPR036695">
    <property type="entry name" value="Arg-tRNA-synth_N_sf"/>
</dbReference>
<keyword evidence="4 11" id="KW-0963">Cytoplasm</keyword>
<evidence type="ECO:0000256" key="2">
    <source>
        <dbReference type="ARBA" id="ARBA00005594"/>
    </source>
</evidence>
<dbReference type="SUPFAM" id="SSF52374">
    <property type="entry name" value="Nucleotidylyl transferase"/>
    <property type="match status" value="1"/>
</dbReference>
<dbReference type="HAMAP" id="MF_00123">
    <property type="entry name" value="Arg_tRNA_synth"/>
    <property type="match status" value="1"/>
</dbReference>
<evidence type="ECO:0000256" key="8">
    <source>
        <dbReference type="ARBA" id="ARBA00022917"/>
    </source>
</evidence>
<comment type="catalytic activity">
    <reaction evidence="10 11">
        <text>tRNA(Arg) + L-arginine + ATP = L-arginyl-tRNA(Arg) + AMP + diphosphate</text>
        <dbReference type="Rhea" id="RHEA:20301"/>
        <dbReference type="Rhea" id="RHEA-COMP:9658"/>
        <dbReference type="Rhea" id="RHEA-COMP:9673"/>
        <dbReference type="ChEBI" id="CHEBI:30616"/>
        <dbReference type="ChEBI" id="CHEBI:32682"/>
        <dbReference type="ChEBI" id="CHEBI:33019"/>
        <dbReference type="ChEBI" id="CHEBI:78442"/>
        <dbReference type="ChEBI" id="CHEBI:78513"/>
        <dbReference type="ChEBI" id="CHEBI:456215"/>
        <dbReference type="EC" id="6.1.1.19"/>
    </reaction>
</comment>
<dbReference type="Pfam" id="PF00750">
    <property type="entry name" value="tRNA-synt_1d"/>
    <property type="match status" value="1"/>
</dbReference>
<dbReference type="PANTHER" id="PTHR11956:SF5">
    <property type="entry name" value="ARGININE--TRNA LIGASE, CYTOPLASMIC"/>
    <property type="match status" value="1"/>
</dbReference>
<dbReference type="EMBL" id="DVMT01000044">
    <property type="protein sequence ID" value="HIU40527.1"/>
    <property type="molecule type" value="Genomic_DNA"/>
</dbReference>
<accession>A0A9D1LJ39</accession>
<dbReference type="PRINTS" id="PR01038">
    <property type="entry name" value="TRNASYNTHARG"/>
</dbReference>
<keyword evidence="5 11" id="KW-0436">Ligase</keyword>
<dbReference type="Gene3D" id="3.30.1360.70">
    <property type="entry name" value="Arginyl tRNA synthetase N-terminal domain"/>
    <property type="match status" value="1"/>
</dbReference>
<evidence type="ECO:0000256" key="5">
    <source>
        <dbReference type="ARBA" id="ARBA00022598"/>
    </source>
</evidence>
<dbReference type="GO" id="GO:0005737">
    <property type="term" value="C:cytoplasm"/>
    <property type="evidence" value="ECO:0007669"/>
    <property type="project" value="UniProtKB-SubCell"/>
</dbReference>
<feature type="domain" description="DALR anticodon binding" evidence="13">
    <location>
        <begin position="426"/>
        <end position="542"/>
    </location>
</feature>
<evidence type="ECO:0000313" key="15">
    <source>
        <dbReference type="EMBL" id="HIU40527.1"/>
    </source>
</evidence>
<evidence type="ECO:0000256" key="11">
    <source>
        <dbReference type="HAMAP-Rule" id="MF_00123"/>
    </source>
</evidence>
<sequence>MNLKDEVKSIIYDALNVLKISFDKENLMVEVPKKRENGDFSSNVAMRLAKTLKDNPVNIANKIKDAIDYSDKIEKIEIANPGFINIYLKDEYVFSGISNVINDGDNYGKCNVGKGKKIDIEFVSANPTGILHLGTARGAAYGSNLANIMSFAGYNVTKEYYINDAGNQINNLGISIKERYKGLCGKEENMPEDGYYGNEIIDIAKMIYDENKNTKLNEDLEYFKEIGVSYLLNIIKNDLSSFGVCFDVWTSEKAIRAKGRIEESLKILKEKGLTYENDGALWLKTTVYGDDKDRVLIKKDKSYTYLVPDIAYHLDKFDRGFDYLIDVFGADHHSYVSRLKASIEALGYDKDKLEVRLLQMVRLLKDGRVVKMSKRTGGNITISELVDEVGCDCARYFFAERSLDGQMDFDISLALKKSNENPFYYVGYAHARICSILSEAKNKGLKIKTDVNNITDMDSKALMLKVYEFMEVVKTSALKKEPHLITNYVYELASLFHNYYGKHRILTDDVSKSEQYLGLIKTVEITIKNALKLIGVTAPDKM</sequence>
<comment type="subcellular location">
    <subcellularLocation>
        <location evidence="1 11">Cytoplasm</location>
    </subcellularLocation>
</comment>
<dbReference type="InterPro" id="IPR035684">
    <property type="entry name" value="ArgRS_core"/>
</dbReference>
<gene>
    <name evidence="11" type="primary">argS</name>
    <name evidence="15" type="ORF">IAB68_04425</name>
</gene>
<dbReference type="FunFam" id="1.10.730.10:FF:000008">
    <property type="entry name" value="Arginine--tRNA ligase"/>
    <property type="match status" value="1"/>
</dbReference>
<dbReference type="InterPro" id="IPR014729">
    <property type="entry name" value="Rossmann-like_a/b/a_fold"/>
</dbReference>
<dbReference type="GO" id="GO:0004814">
    <property type="term" value="F:arginine-tRNA ligase activity"/>
    <property type="evidence" value="ECO:0007669"/>
    <property type="project" value="UniProtKB-UniRule"/>
</dbReference>
<feature type="domain" description="Arginyl tRNA synthetase N-terminal" evidence="14">
    <location>
        <begin position="1"/>
        <end position="88"/>
    </location>
</feature>
<dbReference type="AlphaFoldDB" id="A0A9D1LJ39"/>
<evidence type="ECO:0000256" key="4">
    <source>
        <dbReference type="ARBA" id="ARBA00022490"/>
    </source>
</evidence>
<dbReference type="SUPFAM" id="SSF55190">
    <property type="entry name" value="Arginyl-tRNA synthetase (ArgRS), N-terminal 'additional' domain"/>
    <property type="match status" value="1"/>
</dbReference>
<reference evidence="15" key="2">
    <citation type="journal article" date="2021" name="PeerJ">
        <title>Extensive microbial diversity within the chicken gut microbiome revealed by metagenomics and culture.</title>
        <authorList>
            <person name="Gilroy R."/>
            <person name="Ravi A."/>
            <person name="Getino M."/>
            <person name="Pursley I."/>
            <person name="Horton D.L."/>
            <person name="Alikhan N.F."/>
            <person name="Baker D."/>
            <person name="Gharbi K."/>
            <person name="Hall N."/>
            <person name="Watson M."/>
            <person name="Adriaenssens E.M."/>
            <person name="Foster-Nyarko E."/>
            <person name="Jarju S."/>
            <person name="Secka A."/>
            <person name="Antonio M."/>
            <person name="Oren A."/>
            <person name="Chaudhuri R.R."/>
            <person name="La Ragione R."/>
            <person name="Hildebrand F."/>
            <person name="Pallen M.J."/>
        </authorList>
    </citation>
    <scope>NUCLEOTIDE SEQUENCE</scope>
    <source>
        <strain evidence="15">CHK193-30670</strain>
    </source>
</reference>
<dbReference type="NCBIfam" id="TIGR00456">
    <property type="entry name" value="argS"/>
    <property type="match status" value="1"/>
</dbReference>
<dbReference type="SMART" id="SM00836">
    <property type="entry name" value="DALR_1"/>
    <property type="match status" value="1"/>
</dbReference>
<reference evidence="15" key="1">
    <citation type="submission" date="2020-10" db="EMBL/GenBank/DDBJ databases">
        <authorList>
            <person name="Gilroy R."/>
        </authorList>
    </citation>
    <scope>NUCLEOTIDE SEQUENCE</scope>
    <source>
        <strain evidence="15">CHK193-30670</strain>
    </source>
</reference>
<dbReference type="InterPro" id="IPR005148">
    <property type="entry name" value="Arg-tRNA-synth_N"/>
</dbReference>
<comment type="subunit">
    <text evidence="3 11">Monomer.</text>
</comment>
<proteinExistence type="inferred from homology"/>
<evidence type="ECO:0000256" key="10">
    <source>
        <dbReference type="ARBA" id="ARBA00049339"/>
    </source>
</evidence>
<evidence type="ECO:0000256" key="6">
    <source>
        <dbReference type="ARBA" id="ARBA00022741"/>
    </source>
</evidence>
<keyword evidence="8 11" id="KW-0648">Protein biosynthesis</keyword>
<dbReference type="EC" id="6.1.1.19" evidence="11"/>
<dbReference type="PROSITE" id="PS00178">
    <property type="entry name" value="AA_TRNA_LIGASE_I"/>
    <property type="match status" value="1"/>
</dbReference>
<keyword evidence="7 11" id="KW-0067">ATP-binding</keyword>
<comment type="caution">
    <text evidence="15">The sequence shown here is derived from an EMBL/GenBank/DDBJ whole genome shotgun (WGS) entry which is preliminary data.</text>
</comment>
<dbReference type="Pfam" id="PF03485">
    <property type="entry name" value="Arg_tRNA_synt_N"/>
    <property type="match status" value="1"/>
</dbReference>
<evidence type="ECO:0000256" key="7">
    <source>
        <dbReference type="ARBA" id="ARBA00022840"/>
    </source>
</evidence>
<dbReference type="CDD" id="cd00671">
    <property type="entry name" value="ArgRS_core"/>
    <property type="match status" value="1"/>
</dbReference>
<comment type="caution">
    <text evidence="11">Lacks conserved residue(s) required for the propagation of feature annotation.</text>
</comment>
<dbReference type="Gene3D" id="1.10.730.10">
    <property type="entry name" value="Isoleucyl-tRNA Synthetase, Domain 1"/>
    <property type="match status" value="1"/>
</dbReference>
<evidence type="ECO:0000256" key="9">
    <source>
        <dbReference type="ARBA" id="ARBA00023146"/>
    </source>
</evidence>
<dbReference type="GO" id="GO:0005524">
    <property type="term" value="F:ATP binding"/>
    <property type="evidence" value="ECO:0007669"/>
    <property type="project" value="UniProtKB-UniRule"/>
</dbReference>
<dbReference type="InterPro" id="IPR009080">
    <property type="entry name" value="tRNAsynth_Ia_anticodon-bd"/>
</dbReference>
<organism evidence="15 16">
    <name type="scientific">Candidatus Aphodocola excrementigallinarum</name>
    <dbReference type="NCBI Taxonomy" id="2840670"/>
    <lineage>
        <taxon>Bacteria</taxon>
        <taxon>Bacillati</taxon>
        <taxon>Bacillota</taxon>
        <taxon>Bacilli</taxon>
        <taxon>Candidatus Aphodocola</taxon>
    </lineage>
</organism>
<evidence type="ECO:0000256" key="12">
    <source>
        <dbReference type="RuleBase" id="RU363038"/>
    </source>
</evidence>
<keyword evidence="9 11" id="KW-0030">Aminoacyl-tRNA synthetase</keyword>
<keyword evidence="6 11" id="KW-0547">Nucleotide-binding</keyword>
<dbReference type="Gene3D" id="3.40.50.620">
    <property type="entry name" value="HUPs"/>
    <property type="match status" value="1"/>
</dbReference>
<dbReference type="SMART" id="SM01016">
    <property type="entry name" value="Arg_tRNA_synt_N"/>
    <property type="match status" value="1"/>
</dbReference>
<name>A0A9D1LJ39_9FIRM</name>
<evidence type="ECO:0000259" key="13">
    <source>
        <dbReference type="SMART" id="SM00836"/>
    </source>
</evidence>
<dbReference type="GO" id="GO:0006420">
    <property type="term" value="P:arginyl-tRNA aminoacylation"/>
    <property type="evidence" value="ECO:0007669"/>
    <property type="project" value="UniProtKB-UniRule"/>
</dbReference>
<evidence type="ECO:0000259" key="14">
    <source>
        <dbReference type="SMART" id="SM01016"/>
    </source>
</evidence>
<dbReference type="InterPro" id="IPR001412">
    <property type="entry name" value="aa-tRNA-synth_I_CS"/>
</dbReference>